<evidence type="ECO:0000256" key="1">
    <source>
        <dbReference type="SAM" id="MobiDB-lite"/>
    </source>
</evidence>
<sequence length="110" mass="12081">MQGRAAFRAQAFPARESESEEDYRRRAGAQANTHDKQFAPVRYMVEGTVQATGGAIDVFKLNEDLGEFSSTAIIFVSVPVRAGLGQSGAGSRQEVPFQMLDRPESCLERK</sequence>
<dbReference type="RefSeq" id="WP_160774699.1">
    <property type="nucleotide sequence ID" value="NZ_WUMV01000002.1"/>
</dbReference>
<accession>A0A7X3S791</accession>
<keyword evidence="3" id="KW-1185">Reference proteome</keyword>
<evidence type="ECO:0000313" key="2">
    <source>
        <dbReference type="EMBL" id="MXN64484.1"/>
    </source>
</evidence>
<comment type="caution">
    <text evidence="2">The sequence shown here is derived from an EMBL/GenBank/DDBJ whole genome shotgun (WGS) entry which is preliminary data.</text>
</comment>
<evidence type="ECO:0000313" key="3">
    <source>
        <dbReference type="Proteomes" id="UP000433101"/>
    </source>
</evidence>
<reference evidence="2 3" key="1">
    <citation type="submission" date="2019-12" db="EMBL/GenBank/DDBJ databases">
        <authorList>
            <person name="Li M."/>
        </authorList>
    </citation>
    <scope>NUCLEOTIDE SEQUENCE [LARGE SCALE GENOMIC DNA]</scope>
    <source>
        <strain evidence="2 3">GBMRC 2046</strain>
    </source>
</reference>
<name>A0A7X3S791_9HYPH</name>
<protein>
    <submittedName>
        <fullName evidence="2">Uncharacterized protein</fullName>
    </submittedName>
</protein>
<feature type="region of interest" description="Disordered" evidence="1">
    <location>
        <begin position="1"/>
        <end position="31"/>
    </location>
</feature>
<feature type="compositionally biased region" description="Low complexity" evidence="1">
    <location>
        <begin position="1"/>
        <end position="14"/>
    </location>
</feature>
<dbReference type="EMBL" id="WUMV01000002">
    <property type="protein sequence ID" value="MXN64484.1"/>
    <property type="molecule type" value="Genomic_DNA"/>
</dbReference>
<organism evidence="2 3">
    <name type="scientific">Stappia sediminis</name>
    <dbReference type="NCBI Taxonomy" id="2692190"/>
    <lineage>
        <taxon>Bacteria</taxon>
        <taxon>Pseudomonadati</taxon>
        <taxon>Pseudomonadota</taxon>
        <taxon>Alphaproteobacteria</taxon>
        <taxon>Hyphomicrobiales</taxon>
        <taxon>Stappiaceae</taxon>
        <taxon>Stappia</taxon>
    </lineage>
</organism>
<gene>
    <name evidence="2" type="ORF">GR183_06170</name>
</gene>
<dbReference type="AlphaFoldDB" id="A0A7X3S791"/>
<proteinExistence type="predicted"/>
<dbReference type="Proteomes" id="UP000433101">
    <property type="component" value="Unassembled WGS sequence"/>
</dbReference>